<protein>
    <recommendedName>
        <fullName evidence="3">Flagellar basal-body/hook protein C-terminal domain-containing protein</fullName>
    </recommendedName>
</protein>
<reference evidence="2" key="1">
    <citation type="journal article" date="2019" name="Int. J. Syst. Evol. Microbiol.">
        <title>The Global Catalogue of Microorganisms (GCM) 10K type strain sequencing project: providing services to taxonomists for standard genome sequencing and annotation.</title>
        <authorList>
            <consortium name="The Broad Institute Genomics Platform"/>
            <consortium name="The Broad Institute Genome Sequencing Center for Infectious Disease"/>
            <person name="Wu L."/>
            <person name="Ma J."/>
        </authorList>
    </citation>
    <scope>NUCLEOTIDE SEQUENCE [LARGE SCALE GENOMIC DNA]</scope>
    <source>
        <strain evidence="2">IBRC 10765</strain>
    </source>
</reference>
<evidence type="ECO:0000313" key="2">
    <source>
        <dbReference type="Proteomes" id="UP001595617"/>
    </source>
</evidence>
<sequence>MLSSAMNVGVQGIQSGMRQLDQSANDVARASFRSDTKPVDTLGAREGSLEQAVVEQVASTYMVKANARTVEVASETLGTVIDMKV</sequence>
<gene>
    <name evidence="1" type="ORF">ACFOOG_14685</name>
</gene>
<organism evidence="1 2">
    <name type="scientific">Saccharospirillum mangrovi</name>
    <dbReference type="NCBI Taxonomy" id="2161747"/>
    <lineage>
        <taxon>Bacteria</taxon>
        <taxon>Pseudomonadati</taxon>
        <taxon>Pseudomonadota</taxon>
        <taxon>Gammaproteobacteria</taxon>
        <taxon>Oceanospirillales</taxon>
        <taxon>Saccharospirillaceae</taxon>
        <taxon>Saccharospirillum</taxon>
    </lineage>
</organism>
<dbReference type="EMBL" id="JBHRYR010000004">
    <property type="protein sequence ID" value="MFC3854087.1"/>
    <property type="molecule type" value="Genomic_DNA"/>
</dbReference>
<keyword evidence="2" id="KW-1185">Reference proteome</keyword>
<accession>A0ABV8A347</accession>
<dbReference type="RefSeq" id="WP_380698007.1">
    <property type="nucleotide sequence ID" value="NZ_JBHRYR010000004.1"/>
</dbReference>
<comment type="caution">
    <text evidence="1">The sequence shown here is derived from an EMBL/GenBank/DDBJ whole genome shotgun (WGS) entry which is preliminary data.</text>
</comment>
<dbReference type="Proteomes" id="UP001595617">
    <property type="component" value="Unassembled WGS sequence"/>
</dbReference>
<evidence type="ECO:0000313" key="1">
    <source>
        <dbReference type="EMBL" id="MFC3854087.1"/>
    </source>
</evidence>
<proteinExistence type="predicted"/>
<evidence type="ECO:0008006" key="3">
    <source>
        <dbReference type="Google" id="ProtNLM"/>
    </source>
</evidence>
<name>A0ABV8A347_9GAMM</name>